<organism evidence="5 6">
    <name type="scientific">Glycomyces luteolus</name>
    <dbReference type="NCBI Taxonomy" id="2670330"/>
    <lineage>
        <taxon>Bacteria</taxon>
        <taxon>Bacillati</taxon>
        <taxon>Actinomycetota</taxon>
        <taxon>Actinomycetes</taxon>
        <taxon>Glycomycetales</taxon>
        <taxon>Glycomycetaceae</taxon>
        <taxon>Glycomyces</taxon>
    </lineage>
</organism>
<comment type="caution">
    <text evidence="5">The sequence shown here is derived from an EMBL/GenBank/DDBJ whole genome shotgun (WGS) entry which is preliminary data.</text>
</comment>
<proteinExistence type="predicted"/>
<keyword evidence="2" id="KW-0238">DNA-binding</keyword>
<reference evidence="5" key="1">
    <citation type="submission" date="2022-12" db="EMBL/GenBank/DDBJ databases">
        <title>Gycomyces niveus sp.nov.,a novel actinomycete isolated from soil in Shouguan.</title>
        <authorList>
            <person name="Yang X."/>
        </authorList>
    </citation>
    <scope>NUCLEOTIDE SEQUENCE</scope>
    <source>
        <strain evidence="5">NEAU-A15</strain>
    </source>
</reference>
<accession>A0A9X3PP43</accession>
<protein>
    <submittedName>
        <fullName evidence="5">FCD domain-containing protein</fullName>
    </submittedName>
</protein>
<gene>
    <name evidence="5" type="ORF">O1R50_22780</name>
</gene>
<evidence type="ECO:0000256" key="3">
    <source>
        <dbReference type="ARBA" id="ARBA00023163"/>
    </source>
</evidence>
<dbReference type="GO" id="GO:0003677">
    <property type="term" value="F:DNA binding"/>
    <property type="evidence" value="ECO:0007669"/>
    <property type="project" value="UniProtKB-KW"/>
</dbReference>
<dbReference type="Gene3D" id="1.20.120.530">
    <property type="entry name" value="GntR ligand-binding domain-like"/>
    <property type="match status" value="1"/>
</dbReference>
<keyword evidence="6" id="KW-1185">Reference proteome</keyword>
<dbReference type="Pfam" id="PF07729">
    <property type="entry name" value="FCD"/>
    <property type="match status" value="1"/>
</dbReference>
<evidence type="ECO:0000313" key="5">
    <source>
        <dbReference type="EMBL" id="MDA1362465.1"/>
    </source>
</evidence>
<dbReference type="Proteomes" id="UP001146067">
    <property type="component" value="Unassembled WGS sequence"/>
</dbReference>
<feature type="domain" description="GntR C-terminal" evidence="4">
    <location>
        <begin position="2"/>
        <end position="61"/>
    </location>
</feature>
<dbReference type="SUPFAM" id="SSF48008">
    <property type="entry name" value="GntR ligand-binding domain-like"/>
    <property type="match status" value="1"/>
</dbReference>
<keyword evidence="1" id="KW-0805">Transcription regulation</keyword>
<dbReference type="InterPro" id="IPR011711">
    <property type="entry name" value="GntR_C"/>
</dbReference>
<name>A0A9X3PP43_9ACTN</name>
<evidence type="ECO:0000256" key="2">
    <source>
        <dbReference type="ARBA" id="ARBA00023125"/>
    </source>
</evidence>
<evidence type="ECO:0000259" key="4">
    <source>
        <dbReference type="Pfam" id="PF07729"/>
    </source>
</evidence>
<evidence type="ECO:0000256" key="1">
    <source>
        <dbReference type="ARBA" id="ARBA00023015"/>
    </source>
</evidence>
<dbReference type="InterPro" id="IPR008920">
    <property type="entry name" value="TF_FadR/GntR_C"/>
</dbReference>
<dbReference type="EMBL" id="JAPZVP010000024">
    <property type="protein sequence ID" value="MDA1362465.1"/>
    <property type="molecule type" value="Genomic_DNA"/>
</dbReference>
<sequence>MLIATLDALWDKADRYRRLGLEIPHSNTEREQKAAEHTELIDYIVAGDVEGAAAVMLRHINTSLGAKAASRLGAGPIPRP</sequence>
<keyword evidence="3" id="KW-0804">Transcription</keyword>
<dbReference type="AlphaFoldDB" id="A0A9X3PP43"/>
<evidence type="ECO:0000313" key="6">
    <source>
        <dbReference type="Proteomes" id="UP001146067"/>
    </source>
</evidence>